<evidence type="ECO:0000313" key="2">
    <source>
        <dbReference type="EMBL" id="MEO2217654.1"/>
    </source>
</evidence>
<keyword evidence="3" id="KW-1185">Reference proteome</keyword>
<evidence type="ECO:0000256" key="1">
    <source>
        <dbReference type="SAM" id="SignalP"/>
    </source>
</evidence>
<reference evidence="2 3" key="1">
    <citation type="submission" date="2024-05" db="EMBL/GenBank/DDBJ databases">
        <authorList>
            <person name="De Oliveira J.P."/>
            <person name="Noriler S.A."/>
            <person name="De Oliveira A.G."/>
            <person name="Sipoli D.S."/>
        </authorList>
    </citation>
    <scope>NUCLEOTIDE SEQUENCE [LARGE SCALE GENOMIC DNA]</scope>
    <source>
        <strain evidence="2 3">LABIM189</strain>
    </source>
</reference>
<accession>A0ABV0FC43</accession>
<dbReference type="EMBL" id="JBDOJC010000001">
    <property type="protein sequence ID" value="MEO2217654.1"/>
    <property type="molecule type" value="Genomic_DNA"/>
</dbReference>
<keyword evidence="1" id="KW-0732">Signal</keyword>
<gene>
    <name evidence="2" type="ORF">ABGV49_11360</name>
</gene>
<comment type="caution">
    <text evidence="2">The sequence shown here is derived from an EMBL/GenBank/DDBJ whole genome shotgun (WGS) entry which is preliminary data.</text>
</comment>
<dbReference type="Proteomes" id="UP001455709">
    <property type="component" value="Unassembled WGS sequence"/>
</dbReference>
<feature type="signal peptide" evidence="1">
    <location>
        <begin position="1"/>
        <end position="18"/>
    </location>
</feature>
<name>A0ABV0FC43_9NEIS</name>
<organism evidence="2 3">
    <name type="scientific">Chromobacterium vaccinii</name>
    <dbReference type="NCBI Taxonomy" id="1108595"/>
    <lineage>
        <taxon>Bacteria</taxon>
        <taxon>Pseudomonadati</taxon>
        <taxon>Pseudomonadota</taxon>
        <taxon>Betaproteobacteria</taxon>
        <taxon>Neisseriales</taxon>
        <taxon>Chromobacteriaceae</taxon>
        <taxon>Chromobacterium</taxon>
    </lineage>
</organism>
<proteinExistence type="predicted"/>
<protein>
    <submittedName>
        <fullName evidence="2">Uncharacterized protein</fullName>
    </submittedName>
</protein>
<dbReference type="RefSeq" id="WP_347370766.1">
    <property type="nucleotide sequence ID" value="NZ_JBDOJC010000001.1"/>
</dbReference>
<sequence length="269" mass="29279">MIWPLPWLAVLLSAASCADTQPASDIAVRPAAVFAKTRQAFQRNQQLAPQAALRYRVFPARPATFSLWQTGSAGKTRLPQSADAGFSAAALLDGYGVQAVSGRSGGFAWRPDIRTPGLPDNARRLGDLRLECLVDAQGGLNPGGEAGLCEPGERKAACLDEVASCLRQASLVLLGQVEQMGQLQVEAGPYQNRPHHYLFIADQPLFSITLEHGDQKLVLPAIWQYGSAITTSPYAAWPYPREYLYSLPLESADWPDDTRVIFETMAEQP</sequence>
<evidence type="ECO:0000313" key="3">
    <source>
        <dbReference type="Proteomes" id="UP001455709"/>
    </source>
</evidence>
<feature type="chain" id="PRO_5046277336" evidence="1">
    <location>
        <begin position="19"/>
        <end position="269"/>
    </location>
</feature>